<evidence type="ECO:0000256" key="4">
    <source>
        <dbReference type="PROSITE-ProRule" id="PRU00473"/>
    </source>
</evidence>
<dbReference type="SUPFAM" id="SSF103088">
    <property type="entry name" value="OmpA-like"/>
    <property type="match status" value="1"/>
</dbReference>
<feature type="domain" description="OmpA-like" evidence="5">
    <location>
        <begin position="577"/>
        <end position="693"/>
    </location>
</feature>
<dbReference type="CDD" id="cd07185">
    <property type="entry name" value="OmpA_C-like"/>
    <property type="match status" value="1"/>
</dbReference>
<sequence length="693" mass="78809">MNPMQNNYLFFLFLFISNIYSQNSIINDTFEKDNYNLSINNDNYNVYVEKRGLILENNHDTNSKWSLIDVNRNLEANDFDVEVTMSLEKTNSETSGYGLVWACYNDNSNYHVVSLNEKGQHQAYWHYNKHSYYDLNWTENKNVKSKRENTIKVSKRAQIVTVYVNDEVILKTNKTIYYGDKFGFILAPKMTIKVSNLKITEFPLSIDVIETFDANLKIEKLPETISSKDFSENNPVIAPDGKTLFFERKYCEFNIDDSSKGDVWFSTFENGTWSETQNIGRPINNMGNNFVISVSPDNNSLLLANVYSEDGMSIKGSGLSIAYKNKEGWGIPKEIKIKNFSNKNKYVGYFLANDNKHLLMAIQKEEGFGLKDLYVSFLEKEGSWSTPLNLGNIVNTYSEEANPFLASDGKTLYFSSKGHPGYGGYDLYVTKRLDDSWTNWSKPKNLGNVINSTLDDLSLFLTAKGDKAFVGRGSDLYEIKNTAKQDPVVLVSGKVYDSKTNQIISAPIVYNSLKTNEPLGTALSNPKTGDYSIVLPFGEKYSFMAEKEGYYAVTQNVDLSNLKEYKEITVDLYLNPIQKGQTIRLNNIFFDSGKYDLLPESNAELDKLYKVLLENKHLQIEIAGHTDAVGSDNDNQVLSFNRANAVMNYLLSKGIKQERLTAKGYGEKKFIATNETEEGKRLNRRVEFSIVAM</sequence>
<evidence type="ECO:0000259" key="5">
    <source>
        <dbReference type="PROSITE" id="PS51123"/>
    </source>
</evidence>
<dbReference type="Pfam" id="PF00691">
    <property type="entry name" value="OmpA"/>
    <property type="match status" value="1"/>
</dbReference>
<dbReference type="InterPro" id="IPR011659">
    <property type="entry name" value="WD40"/>
</dbReference>
<dbReference type="InterPro" id="IPR006664">
    <property type="entry name" value="OMP_bac"/>
</dbReference>
<dbReference type="PANTHER" id="PTHR30329">
    <property type="entry name" value="STATOR ELEMENT OF FLAGELLAR MOTOR COMPLEX"/>
    <property type="match status" value="1"/>
</dbReference>
<dbReference type="InterPro" id="IPR036737">
    <property type="entry name" value="OmpA-like_sf"/>
</dbReference>
<keyword evidence="7" id="KW-1185">Reference proteome</keyword>
<keyword evidence="3" id="KW-0998">Cell outer membrane</keyword>
<dbReference type="PANTHER" id="PTHR30329:SF21">
    <property type="entry name" value="LIPOPROTEIN YIAD-RELATED"/>
    <property type="match status" value="1"/>
</dbReference>
<evidence type="ECO:0000256" key="3">
    <source>
        <dbReference type="ARBA" id="ARBA00023237"/>
    </source>
</evidence>
<name>A0A6I4II05_9FLAO</name>
<evidence type="ECO:0000256" key="2">
    <source>
        <dbReference type="ARBA" id="ARBA00023136"/>
    </source>
</evidence>
<protein>
    <submittedName>
        <fullName evidence="6">OmpA family protein</fullName>
    </submittedName>
</protein>
<keyword evidence="2 4" id="KW-0472">Membrane</keyword>
<proteinExistence type="predicted"/>
<dbReference type="EMBL" id="WQLW01000005">
    <property type="protein sequence ID" value="MVO09295.1"/>
    <property type="molecule type" value="Genomic_DNA"/>
</dbReference>
<reference evidence="7" key="1">
    <citation type="submission" date="2019-05" db="EMBL/GenBank/DDBJ databases">
        <title>Flavobacterium profundi sp. nov., isolated from a deep-sea seamount.</title>
        <authorList>
            <person name="Zhang D.-C."/>
        </authorList>
    </citation>
    <scope>NUCLEOTIDE SEQUENCE [LARGE SCALE GENOMIC DNA]</scope>
    <source>
        <strain evidence="7">TP390</strain>
    </source>
</reference>
<dbReference type="PRINTS" id="PR01021">
    <property type="entry name" value="OMPADOMAIN"/>
</dbReference>
<evidence type="ECO:0000313" key="6">
    <source>
        <dbReference type="EMBL" id="MVO09295.1"/>
    </source>
</evidence>
<dbReference type="Gene3D" id="2.60.120.560">
    <property type="entry name" value="Exo-inulinase, domain 1"/>
    <property type="match status" value="1"/>
</dbReference>
<comment type="subcellular location">
    <subcellularLocation>
        <location evidence="1">Cell outer membrane</location>
    </subcellularLocation>
</comment>
<dbReference type="PROSITE" id="PS51123">
    <property type="entry name" value="OMPA_2"/>
    <property type="match status" value="1"/>
</dbReference>
<accession>A0A6I4II05</accession>
<organism evidence="6 7">
    <name type="scientific">Flavobacterium profundi</name>
    <dbReference type="NCBI Taxonomy" id="1774945"/>
    <lineage>
        <taxon>Bacteria</taxon>
        <taxon>Pseudomonadati</taxon>
        <taxon>Bacteroidota</taxon>
        <taxon>Flavobacteriia</taxon>
        <taxon>Flavobacteriales</taxon>
        <taxon>Flavobacteriaceae</taxon>
        <taxon>Flavobacterium</taxon>
    </lineage>
</organism>
<dbReference type="Proteomes" id="UP000431264">
    <property type="component" value="Unassembled WGS sequence"/>
</dbReference>
<dbReference type="InterPro" id="IPR006665">
    <property type="entry name" value="OmpA-like"/>
</dbReference>
<gene>
    <name evidence="6" type="ORF">GOQ30_09010</name>
</gene>
<dbReference type="InterPro" id="IPR008969">
    <property type="entry name" value="CarboxyPept-like_regulatory"/>
</dbReference>
<comment type="caution">
    <text evidence="6">The sequence shown here is derived from an EMBL/GenBank/DDBJ whole genome shotgun (WGS) entry which is preliminary data.</text>
</comment>
<dbReference type="AlphaFoldDB" id="A0A6I4II05"/>
<dbReference type="InterPro" id="IPR050330">
    <property type="entry name" value="Bact_OuterMem_StrucFunc"/>
</dbReference>
<dbReference type="Gene3D" id="2.60.40.1120">
    <property type="entry name" value="Carboxypeptidase-like, regulatory domain"/>
    <property type="match status" value="1"/>
</dbReference>
<dbReference type="OrthoDB" id="9809364at2"/>
<evidence type="ECO:0000256" key="1">
    <source>
        <dbReference type="ARBA" id="ARBA00004442"/>
    </source>
</evidence>
<dbReference type="SUPFAM" id="SSF82171">
    <property type="entry name" value="DPP6 N-terminal domain-like"/>
    <property type="match status" value="1"/>
</dbReference>
<dbReference type="SUPFAM" id="SSF49464">
    <property type="entry name" value="Carboxypeptidase regulatory domain-like"/>
    <property type="match status" value="1"/>
</dbReference>
<dbReference type="Pfam" id="PF07676">
    <property type="entry name" value="PD40"/>
    <property type="match status" value="2"/>
</dbReference>
<evidence type="ECO:0000313" key="7">
    <source>
        <dbReference type="Proteomes" id="UP000431264"/>
    </source>
</evidence>
<dbReference type="GO" id="GO:0009279">
    <property type="term" value="C:cell outer membrane"/>
    <property type="evidence" value="ECO:0007669"/>
    <property type="project" value="UniProtKB-SubCell"/>
</dbReference>
<dbReference type="Gene3D" id="3.30.1330.60">
    <property type="entry name" value="OmpA-like domain"/>
    <property type="match status" value="1"/>
</dbReference>